<evidence type="ECO:0000313" key="3">
    <source>
        <dbReference type="EMBL" id="OWV30269.1"/>
    </source>
</evidence>
<feature type="transmembrane region" description="Helical" evidence="1">
    <location>
        <begin position="62"/>
        <end position="81"/>
    </location>
</feature>
<dbReference type="Pfam" id="PF07331">
    <property type="entry name" value="TctB"/>
    <property type="match status" value="1"/>
</dbReference>
<dbReference type="RefSeq" id="WP_170938504.1">
    <property type="nucleotide sequence ID" value="NZ_JPUA01000022.1"/>
</dbReference>
<feature type="transmembrane region" description="Helical" evidence="1">
    <location>
        <begin position="101"/>
        <end position="129"/>
    </location>
</feature>
<dbReference type="AlphaFoldDB" id="A0A246S1G1"/>
<feature type="transmembrane region" description="Helical" evidence="1">
    <location>
        <begin position="24"/>
        <end position="41"/>
    </location>
</feature>
<keyword evidence="4" id="KW-1185">Reference proteome</keyword>
<dbReference type="EMBL" id="JPUA01000022">
    <property type="protein sequence ID" value="OWV30269.1"/>
    <property type="molecule type" value="Genomic_DNA"/>
</dbReference>
<protein>
    <recommendedName>
        <fullName evidence="2">DUF1468 domain-containing protein</fullName>
    </recommendedName>
</protein>
<comment type="caution">
    <text evidence="3">The sequence shown here is derived from an EMBL/GenBank/DDBJ whole genome shotgun (WGS) entry which is preliminary data.</text>
</comment>
<dbReference type="Proteomes" id="UP000197334">
    <property type="component" value="Unassembled WGS sequence"/>
</dbReference>
<evidence type="ECO:0000259" key="2">
    <source>
        <dbReference type="Pfam" id="PF07331"/>
    </source>
</evidence>
<keyword evidence="1" id="KW-0472">Membrane</keyword>
<name>A0A246S1G1_9GAMM</name>
<proteinExistence type="predicted"/>
<keyword evidence="1" id="KW-0812">Transmembrane</keyword>
<reference evidence="3 4" key="1">
    <citation type="submission" date="2014-08" db="EMBL/GenBank/DDBJ databases">
        <title>Draft genome sequence of a novel L-asparaginase producing marine bacterium, Halomonas campaniensis.</title>
        <authorList>
            <person name="Sundarakrishnan B."/>
            <person name="Moushumi Priya A."/>
            <person name="Raman G."/>
            <person name="Sakthivel N."/>
            <person name="Park S."/>
            <person name="Jayachandran S."/>
        </authorList>
    </citation>
    <scope>NUCLEOTIDE SEQUENCE [LARGE SCALE GENOMIC DNA]</scope>
    <source>
        <strain evidence="3 4">SK03</strain>
    </source>
</reference>
<dbReference type="InterPro" id="IPR009936">
    <property type="entry name" value="DUF1468"/>
</dbReference>
<gene>
    <name evidence="3" type="ORF">JI62_07690</name>
</gene>
<accession>A0A246S1G1</accession>
<feature type="domain" description="DUF1468" evidence="2">
    <location>
        <begin position="29"/>
        <end position="165"/>
    </location>
</feature>
<feature type="transmembrane region" description="Helical" evidence="1">
    <location>
        <begin position="141"/>
        <end position="165"/>
    </location>
</feature>
<organism evidence="3 4">
    <name type="scientific">Halomonas campaniensis</name>
    <dbReference type="NCBI Taxonomy" id="213554"/>
    <lineage>
        <taxon>Bacteria</taxon>
        <taxon>Pseudomonadati</taxon>
        <taxon>Pseudomonadota</taxon>
        <taxon>Gammaproteobacteria</taxon>
        <taxon>Oceanospirillales</taxon>
        <taxon>Halomonadaceae</taxon>
        <taxon>Halomonas</taxon>
    </lineage>
</organism>
<keyword evidence="1" id="KW-1133">Transmembrane helix</keyword>
<evidence type="ECO:0000313" key="4">
    <source>
        <dbReference type="Proteomes" id="UP000197334"/>
    </source>
</evidence>
<evidence type="ECO:0000256" key="1">
    <source>
        <dbReference type="SAM" id="Phobius"/>
    </source>
</evidence>
<sequence>MSIKNADAEAPEVANKTLVIRKKWLELAVYFVLLAATALYANDALKLPSYSSSGIGASGFPLLVATLMGVSLLLLIVVSFLSKPSQESDSLVEISRPAQVLLSMMVMAAVVLALEWVGLIVGIALMAFLLMKLGGENRYSLLLTLPPLLALGIYAIFVLVLGVYFD</sequence>